<dbReference type="EMBL" id="CYKH01002228">
    <property type="protein sequence ID" value="CUG94279.1"/>
    <property type="molecule type" value="Genomic_DNA"/>
</dbReference>
<dbReference type="VEuPathDB" id="TriTrypDB:BSAL_47390"/>
<organism evidence="2 3">
    <name type="scientific">Bodo saltans</name>
    <name type="common">Flagellated protozoan</name>
    <dbReference type="NCBI Taxonomy" id="75058"/>
    <lineage>
        <taxon>Eukaryota</taxon>
        <taxon>Discoba</taxon>
        <taxon>Euglenozoa</taxon>
        <taxon>Kinetoplastea</taxon>
        <taxon>Metakinetoplastina</taxon>
        <taxon>Eubodonida</taxon>
        <taxon>Bodonidae</taxon>
        <taxon>Bodo</taxon>
    </lineage>
</organism>
<reference evidence="3" key="1">
    <citation type="submission" date="2015-09" db="EMBL/GenBank/DDBJ databases">
        <authorList>
            <consortium name="Pathogen Informatics"/>
        </authorList>
    </citation>
    <scope>NUCLEOTIDE SEQUENCE [LARGE SCALE GENOMIC DNA]</scope>
    <source>
        <strain evidence="3">Lake Konstanz</strain>
    </source>
</reference>
<feature type="compositionally biased region" description="Low complexity" evidence="1">
    <location>
        <begin position="84"/>
        <end position="96"/>
    </location>
</feature>
<evidence type="ECO:0000313" key="2">
    <source>
        <dbReference type="EMBL" id="CUG94279.1"/>
    </source>
</evidence>
<keyword evidence="3" id="KW-1185">Reference proteome</keyword>
<dbReference type="AlphaFoldDB" id="A0A0S4K0B3"/>
<sequence>MLRWSLRRLCTAPEVTLSQRLKSFSAKIHRTSAVELSNPTHANELWKEYLTVLRVAVGTRETDATLSLAHALLRRGCMPPPTPVSSDASADAALSTSPPPPSSTERSVWAELFMAASFSDVECSAPLAYRATVVRSLEGIGSTRGAAAVTDDDVGGGVVSVDRDLLVMTGGIVPLTQRHRCADGFAFVELLKRWKALNTVGSAETGDGATTTLHDVDAIALLDALQLCKASLSRAALEEISPLILSLTQSTDVDAKLFYLLESLEVPVEGKQQPHHRSRSVEARTRPVFAAISIAEAILEKGIHEFLGLERAYRALNVIRKGYTCKHNSLQVTPVVERLCSMMDFAIQANESDGNPMQLDGDTIYLIRSAAVEARVRCLAMEMADPFEFVTRMDQLLSEFGTERSFAMHHEVIQAFAMWADRQRNVALSDAEAEHERTSASDDSAPSMDDALAHMVQTLRTMVEVRPRGDDMDVDSKAIYQHSHALVLTALCGSHDEKWLSEGYLIVVTHKYHQLSIDVDTIRPLIHALSKRGDCRVFNLVDLVTLYCNNKIDFNTVEAMFRTCRVAGDFHRAKALYQLMKETVPGFLAKAPVGVVTSLRELKVIKQIPPSMFDLAEDGTQPLLS</sequence>
<proteinExistence type="predicted"/>
<dbReference type="OMA" id="HANELWK"/>
<gene>
    <name evidence="2" type="ORF">BSAL_47390</name>
</gene>
<feature type="region of interest" description="Disordered" evidence="1">
    <location>
        <begin position="80"/>
        <end position="105"/>
    </location>
</feature>
<name>A0A0S4K0B3_BODSA</name>
<dbReference type="Proteomes" id="UP000051952">
    <property type="component" value="Unassembled WGS sequence"/>
</dbReference>
<dbReference type="OrthoDB" id="272628at2759"/>
<accession>A0A0S4K0B3</accession>
<evidence type="ECO:0000313" key="3">
    <source>
        <dbReference type="Proteomes" id="UP000051952"/>
    </source>
</evidence>
<protein>
    <submittedName>
        <fullName evidence="2">Uncharacterized protein</fullName>
    </submittedName>
</protein>
<evidence type="ECO:0000256" key="1">
    <source>
        <dbReference type="SAM" id="MobiDB-lite"/>
    </source>
</evidence>